<evidence type="ECO:0000313" key="2">
    <source>
        <dbReference type="EMBL" id="PSR81573.1"/>
    </source>
</evidence>
<evidence type="ECO:0008006" key="4">
    <source>
        <dbReference type="Google" id="ProtNLM"/>
    </source>
</evidence>
<name>A0A2R6NZS4_9APHY</name>
<feature type="region of interest" description="Disordered" evidence="1">
    <location>
        <begin position="567"/>
        <end position="590"/>
    </location>
</feature>
<feature type="compositionally biased region" description="Polar residues" evidence="1">
    <location>
        <begin position="472"/>
        <end position="484"/>
    </location>
</feature>
<feature type="compositionally biased region" description="Polar residues" evidence="1">
    <location>
        <begin position="305"/>
        <end position="319"/>
    </location>
</feature>
<feature type="compositionally biased region" description="Low complexity" evidence="1">
    <location>
        <begin position="763"/>
        <end position="774"/>
    </location>
</feature>
<evidence type="ECO:0000313" key="3">
    <source>
        <dbReference type="Proteomes" id="UP000186601"/>
    </source>
</evidence>
<feature type="region of interest" description="Disordered" evidence="1">
    <location>
        <begin position="260"/>
        <end position="365"/>
    </location>
</feature>
<feature type="compositionally biased region" description="Low complexity" evidence="1">
    <location>
        <begin position="280"/>
        <end position="292"/>
    </location>
</feature>
<protein>
    <recommendedName>
        <fullName evidence="4">PX domain-containing protein</fullName>
    </recommendedName>
</protein>
<dbReference type="EMBL" id="MLYV02000613">
    <property type="protein sequence ID" value="PSR81573.1"/>
    <property type="molecule type" value="Genomic_DNA"/>
</dbReference>
<organism evidence="2 3">
    <name type="scientific">Hermanssonia centrifuga</name>
    <dbReference type="NCBI Taxonomy" id="98765"/>
    <lineage>
        <taxon>Eukaryota</taxon>
        <taxon>Fungi</taxon>
        <taxon>Dikarya</taxon>
        <taxon>Basidiomycota</taxon>
        <taxon>Agaricomycotina</taxon>
        <taxon>Agaricomycetes</taxon>
        <taxon>Polyporales</taxon>
        <taxon>Meruliaceae</taxon>
        <taxon>Hermanssonia</taxon>
    </lineage>
</organism>
<dbReference type="OrthoDB" id="3244370at2759"/>
<dbReference type="Proteomes" id="UP000186601">
    <property type="component" value="Unassembled WGS sequence"/>
</dbReference>
<sequence length="805" mass="88669">MDTQYVQDLLPGTGSMGSVPLHHNYKRAVIRSAPKSFTVETLPPKKFGNGHCYGLRILPLIKDHPDDRSTKTGNSNIEYEVWRRWEDCLWFQDLLETEYKIMARTKRTRLAAGKGIKKDGVYIHSDRAASFDSLPPGPDANDIAKDIHDILPRLTKKGTLFRAGQATIDQRSKEFYALIGALFHEDVPTLIAELRDNRIIRDFFGYWRRDKDHDRKINEGVSSKRVSRASVSSSAFSMYFSSSNISLSLPNAFSDIPPSPSLPHSVKESTKGKQVVKAASFSSSSSSGSTRSPQTPVSAPVGMSFTVTDTGTLVPTSPLSDDESYFGRRGGPSSAPLRPSARWSHAPKSFSSRGGSVSDGEEGPIMFIPDTPWTESFGERAGGLQALPEEQELSSPIESIPITVEELPPPVRRPRNNSCPDPGNRNGLIFVTPPHASEPVDRDTICELDGTQAEASLSTQPSHVNDPLPKTPLTNSNSSRHTSMALSSFSGEFSRRSSWRTSVASDSSVPGLGEDLSTAFEQVLCSSPVSTESPLLKGDPTFHPSHWPRSSVTTMNSIISNSSVDAVLPRRPVSPPQSTDPRRSLSVGSCRSSRMVAPTLSAPTEEPWYEQQEDLIDAYFYDPGLRASLTPPVSGYETVGKERVSQVLSQQISTPERFPRPFQNRPPGQFHLPWTPVKSSHYSVSSLSPTSSTSGDSFTIKAIRQDTIVLLRATYSMSLLQLRDRIRDKFASQEGPQLTDAFTIGFQPLPSDHGKSQRKRPRSQSTSSVNPSSQPRLRFITSETDWEDAISMLTGKLTLHIFDRF</sequence>
<dbReference type="STRING" id="98765.A0A2R6NZS4"/>
<reference evidence="2 3" key="1">
    <citation type="submission" date="2018-02" db="EMBL/GenBank/DDBJ databases">
        <title>Genome sequence of the basidiomycete white-rot fungus Phlebia centrifuga.</title>
        <authorList>
            <person name="Granchi Z."/>
            <person name="Peng M."/>
            <person name="de Vries R.P."/>
            <person name="Hilden K."/>
            <person name="Makela M.R."/>
            <person name="Grigoriev I."/>
            <person name="Riley R."/>
        </authorList>
    </citation>
    <scope>NUCLEOTIDE SEQUENCE [LARGE SCALE GENOMIC DNA]</scope>
    <source>
        <strain evidence="2 3">FBCC195</strain>
    </source>
</reference>
<comment type="caution">
    <text evidence="2">The sequence shown here is derived from an EMBL/GenBank/DDBJ whole genome shotgun (WGS) entry which is preliminary data.</text>
</comment>
<keyword evidence="3" id="KW-1185">Reference proteome</keyword>
<evidence type="ECO:0000256" key="1">
    <source>
        <dbReference type="SAM" id="MobiDB-lite"/>
    </source>
</evidence>
<feature type="region of interest" description="Disordered" evidence="1">
    <location>
        <begin position="745"/>
        <end position="774"/>
    </location>
</feature>
<proteinExistence type="predicted"/>
<gene>
    <name evidence="2" type="ORF">PHLCEN_2v6339</name>
</gene>
<accession>A0A2R6NZS4</accession>
<feature type="compositionally biased region" description="Polar residues" evidence="1">
    <location>
        <begin position="453"/>
        <end position="463"/>
    </location>
</feature>
<feature type="region of interest" description="Disordered" evidence="1">
    <location>
        <begin position="453"/>
        <end position="484"/>
    </location>
</feature>
<dbReference type="AlphaFoldDB" id="A0A2R6NZS4"/>